<dbReference type="VEuPathDB" id="GiardiaDB:GL50581_2628"/>
<dbReference type="AlphaFoldDB" id="V6TI83"/>
<evidence type="ECO:0000313" key="3">
    <source>
        <dbReference type="Proteomes" id="UP000018320"/>
    </source>
</evidence>
<dbReference type="VEuPathDB" id="GiardiaDB:DHA2_150639"/>
<feature type="signal peptide" evidence="1">
    <location>
        <begin position="1"/>
        <end position="21"/>
    </location>
</feature>
<dbReference type="Proteomes" id="UP000018320">
    <property type="component" value="Unassembled WGS sequence"/>
</dbReference>
<keyword evidence="1" id="KW-0732">Signal</keyword>
<gene>
    <name evidence="2" type="ORF">DHA2_150639</name>
</gene>
<feature type="chain" id="PRO_5004751672" evidence="1">
    <location>
        <begin position="22"/>
        <end position="282"/>
    </location>
</feature>
<proteinExistence type="predicted"/>
<evidence type="ECO:0000256" key="1">
    <source>
        <dbReference type="SAM" id="SignalP"/>
    </source>
</evidence>
<sequence length="282" mass="30830">MMETPALLASFVLLLSGLSDSMSSSAVHPAMHTVAPLPRDASVLDRLLYALLRTFLTGPNIAAAIRRVNTILSAGNPTDSAPTASLRLSDLDSPELLHSSTRFWSLRVDDCLFENISLRAASPDVRLEPGQSIILANIYITGLVTVTLSLQLEVGGTAFDLKAVILFRSFQGRAEITLGTLVDDIFYSHGPAGPIDASLYDVAETEEYSYLKELLPCVAAPTCELFLQAFEQPDLDVTLILDPNHPVLAVAARALFVKRAAELFIRWSLRRLLHSFKMHLNN</sequence>
<comment type="caution">
    <text evidence="2">The sequence shown here is derived from an EMBL/GenBank/DDBJ whole genome shotgun (WGS) entry which is preliminary data.</text>
</comment>
<dbReference type="EMBL" id="AHGT01000014">
    <property type="protein sequence ID" value="ESU38369.1"/>
    <property type="molecule type" value="Genomic_DNA"/>
</dbReference>
<organism evidence="2 3">
    <name type="scientific">Giardia intestinalis</name>
    <name type="common">Giardia lamblia</name>
    <dbReference type="NCBI Taxonomy" id="5741"/>
    <lineage>
        <taxon>Eukaryota</taxon>
        <taxon>Metamonada</taxon>
        <taxon>Diplomonadida</taxon>
        <taxon>Hexamitidae</taxon>
        <taxon>Giardiinae</taxon>
        <taxon>Giardia</taxon>
    </lineage>
</organism>
<accession>V6TI83</accession>
<dbReference type="VEuPathDB" id="GiardiaDB:GL50803_0015569"/>
<reference evidence="2 3" key="2">
    <citation type="journal article" date="2013" name="Genome Biol. Evol.">
        <title>Genome sequencing of Giardia lamblia genotypes A2 and B isolates (DH and GS) and comparative analysis with the genomes of genotypes A1 and E (WB and Pig).</title>
        <authorList>
            <person name="Adam R.D."/>
            <person name="Dahlstrom E.W."/>
            <person name="Martens C.A."/>
            <person name="Bruno D.P."/>
            <person name="Barbian K.D."/>
            <person name="Ricklefs S.M."/>
            <person name="Hernandez M.M."/>
            <person name="Narla N.P."/>
            <person name="Patel R.B."/>
            <person name="Porcella S.F."/>
            <person name="Nash T.E."/>
        </authorList>
    </citation>
    <scope>NUCLEOTIDE SEQUENCE [LARGE SCALE GENOMIC DNA]</scope>
    <source>
        <strain evidence="2 3">DH</strain>
    </source>
</reference>
<name>V6TI83_GIAIN</name>
<evidence type="ECO:0000313" key="2">
    <source>
        <dbReference type="EMBL" id="ESU38369.1"/>
    </source>
</evidence>
<reference evidence="3" key="1">
    <citation type="submission" date="2012-02" db="EMBL/GenBank/DDBJ databases">
        <title>Genome sequencing of Giardia lamblia Genotypes A2 and B isolates (DH and GS) and comparative analysis with the genomes of Genotypes A1 and E (WB and Pig).</title>
        <authorList>
            <person name="Adam R."/>
            <person name="Dahlstrom E."/>
            <person name="Martens C."/>
            <person name="Bruno D."/>
            <person name="Barbian K."/>
            <person name="Porcella S.F."/>
            <person name="Nash T."/>
        </authorList>
    </citation>
    <scope>NUCLEOTIDE SEQUENCE</scope>
    <source>
        <strain evidence="3">DH</strain>
    </source>
</reference>
<protein>
    <submittedName>
        <fullName evidence="2">Uncharacterized protein</fullName>
    </submittedName>
</protein>